<dbReference type="NCBIfam" id="NF001263">
    <property type="entry name" value="PRK00226.1-4"/>
    <property type="match status" value="1"/>
</dbReference>
<evidence type="ECO:0000256" key="1">
    <source>
        <dbReference type="ARBA" id="ARBA00008213"/>
    </source>
</evidence>
<dbReference type="InterPro" id="IPR006359">
    <property type="entry name" value="Tscrpt_elong_fac_GreA"/>
</dbReference>
<dbReference type="EMBL" id="JAWSTH010000024">
    <property type="protein sequence ID" value="MDW5594938.1"/>
    <property type="molecule type" value="Genomic_DNA"/>
</dbReference>
<dbReference type="InterPro" id="IPR001437">
    <property type="entry name" value="Tscrpt_elong_fac_GreA/B_C"/>
</dbReference>
<proteinExistence type="inferred from homology"/>
<reference evidence="12 13" key="2">
    <citation type="submission" date="2023-10" db="EMBL/GenBank/DDBJ databases">
        <authorList>
            <person name="Han X.F."/>
        </authorList>
    </citation>
    <scope>NUCLEOTIDE SEQUENCE [LARGE SCALE GENOMIC DNA]</scope>
    <source>
        <strain evidence="12 13">KCTC 39840</strain>
    </source>
</reference>
<dbReference type="HAMAP" id="MF_00105">
    <property type="entry name" value="GreA_GreB"/>
    <property type="match status" value="1"/>
</dbReference>
<evidence type="ECO:0000259" key="10">
    <source>
        <dbReference type="Pfam" id="PF01272"/>
    </source>
</evidence>
<keyword evidence="4 8" id="KW-0238">DNA-binding</keyword>
<dbReference type="PROSITE" id="PS00829">
    <property type="entry name" value="GREAB_1"/>
    <property type="match status" value="1"/>
</dbReference>
<evidence type="ECO:0000256" key="4">
    <source>
        <dbReference type="ARBA" id="ARBA00023125"/>
    </source>
</evidence>
<dbReference type="InterPro" id="IPR022691">
    <property type="entry name" value="Tscrpt_elong_fac_GreA/B_N"/>
</dbReference>
<name>A0ABU4HNP3_9ACTN</name>
<evidence type="ECO:0000256" key="5">
    <source>
        <dbReference type="ARBA" id="ARBA00023163"/>
    </source>
</evidence>
<dbReference type="PIRSF" id="PIRSF006092">
    <property type="entry name" value="GreA_GreB"/>
    <property type="match status" value="1"/>
</dbReference>
<evidence type="ECO:0000259" key="11">
    <source>
        <dbReference type="Pfam" id="PF03449"/>
    </source>
</evidence>
<evidence type="ECO:0000256" key="3">
    <source>
        <dbReference type="ARBA" id="ARBA00023015"/>
    </source>
</evidence>
<feature type="domain" description="Transcription elongation factor GreA/GreB N-terminal" evidence="11">
    <location>
        <begin position="7"/>
        <end position="75"/>
    </location>
</feature>
<evidence type="ECO:0000256" key="2">
    <source>
        <dbReference type="ARBA" id="ARBA00013729"/>
    </source>
</evidence>
<dbReference type="Gene3D" id="1.10.287.180">
    <property type="entry name" value="Transcription elongation factor, GreA/GreB, N-terminal domain"/>
    <property type="match status" value="1"/>
</dbReference>
<sequence length="156" mass="16951">MTDGYAITQEGLDALRAELQQLETVARREIAERIRTAREWGDLKENAEYHAAKEDQAHLETRILKLTERERNAVVVEAASDASVVAFGSTVEVRDERSGKTATYTLVGAAEASARDGRLSIESPVARALIGASDGEDVRVHTPTGVRTLHVVRVGA</sequence>
<dbReference type="RefSeq" id="WP_318597271.1">
    <property type="nucleotide sequence ID" value="NZ_JAWSTH010000024.1"/>
</dbReference>
<feature type="coiled-coil region" evidence="8">
    <location>
        <begin position="5"/>
        <end position="32"/>
    </location>
</feature>
<dbReference type="SUPFAM" id="SSF46557">
    <property type="entry name" value="GreA transcript cleavage protein, N-terminal domain"/>
    <property type="match status" value="1"/>
</dbReference>
<dbReference type="Pfam" id="PF03449">
    <property type="entry name" value="GreA_GreB_N"/>
    <property type="match status" value="1"/>
</dbReference>
<dbReference type="Gene3D" id="3.10.50.30">
    <property type="entry name" value="Transcription elongation factor, GreA/GreB, C-terminal domain"/>
    <property type="match status" value="1"/>
</dbReference>
<keyword evidence="12" id="KW-0251">Elongation factor</keyword>
<gene>
    <name evidence="8 12" type="primary">greA</name>
    <name evidence="12" type="ORF">R7226_11345</name>
</gene>
<evidence type="ECO:0000313" key="13">
    <source>
        <dbReference type="Proteomes" id="UP001284601"/>
    </source>
</evidence>
<protein>
    <recommendedName>
        <fullName evidence="2 8">Transcription elongation factor GreA</fullName>
    </recommendedName>
    <alternativeName>
        <fullName evidence="7 8">Transcript cleavage factor GreA</fullName>
    </alternativeName>
</protein>
<organism evidence="12 13">
    <name type="scientific">Conexibacter stalactiti</name>
    <dbReference type="NCBI Taxonomy" id="1940611"/>
    <lineage>
        <taxon>Bacteria</taxon>
        <taxon>Bacillati</taxon>
        <taxon>Actinomycetota</taxon>
        <taxon>Thermoleophilia</taxon>
        <taxon>Solirubrobacterales</taxon>
        <taxon>Conexibacteraceae</taxon>
        <taxon>Conexibacter</taxon>
    </lineage>
</organism>
<evidence type="ECO:0000256" key="9">
    <source>
        <dbReference type="RuleBase" id="RU000556"/>
    </source>
</evidence>
<dbReference type="Proteomes" id="UP001284601">
    <property type="component" value="Unassembled WGS sequence"/>
</dbReference>
<evidence type="ECO:0000313" key="12">
    <source>
        <dbReference type="EMBL" id="MDW5594938.1"/>
    </source>
</evidence>
<keyword evidence="12" id="KW-0648">Protein biosynthesis</keyword>
<dbReference type="GO" id="GO:0003746">
    <property type="term" value="F:translation elongation factor activity"/>
    <property type="evidence" value="ECO:0007669"/>
    <property type="project" value="UniProtKB-KW"/>
</dbReference>
<comment type="similarity">
    <text evidence="1 8 9">Belongs to the GreA/GreB family.</text>
</comment>
<dbReference type="InterPro" id="IPR036805">
    <property type="entry name" value="Tscrpt_elong_fac_GreA/B_N_sf"/>
</dbReference>
<dbReference type="InterPro" id="IPR036953">
    <property type="entry name" value="GreA/GreB_C_sf"/>
</dbReference>
<evidence type="ECO:0000256" key="8">
    <source>
        <dbReference type="HAMAP-Rule" id="MF_00105"/>
    </source>
</evidence>
<reference evidence="13" key="1">
    <citation type="submission" date="2023-07" db="EMBL/GenBank/DDBJ databases">
        <title>Conexibacter stalactiti sp. nov., isolated from stalactites in a lava cave and emended description of the genus Conexibacter.</title>
        <authorList>
            <person name="Lee S.D."/>
        </authorList>
    </citation>
    <scope>NUCLEOTIDE SEQUENCE [LARGE SCALE GENOMIC DNA]</scope>
    <source>
        <strain evidence="13">KCTC 39840</strain>
    </source>
</reference>
<evidence type="ECO:0000256" key="7">
    <source>
        <dbReference type="ARBA" id="ARBA00030776"/>
    </source>
</evidence>
<dbReference type="Pfam" id="PF01272">
    <property type="entry name" value="GreA_GreB"/>
    <property type="match status" value="1"/>
</dbReference>
<accession>A0ABU4HNP3</accession>
<comment type="caution">
    <text evidence="12">The sequence shown here is derived from an EMBL/GenBank/DDBJ whole genome shotgun (WGS) entry which is preliminary data.</text>
</comment>
<dbReference type="InterPro" id="IPR028624">
    <property type="entry name" value="Tscrpt_elong_fac_GreA/B"/>
</dbReference>
<comment type="function">
    <text evidence="6 8 9">Necessary for efficient RNA polymerase transcription elongation past template-encoded arresting sites. The arresting sites in DNA have the property of trapping a certain fraction of elongating RNA polymerases that pass through, resulting in locked ternary complexes. Cleavage of the nascent transcript by cleavage factors such as GreA or GreB allows the resumption of elongation from the new 3'terminus. GreA releases sequences of 2 to 3 nucleotides.</text>
</comment>
<keyword evidence="13" id="KW-1185">Reference proteome</keyword>
<dbReference type="InterPro" id="IPR018151">
    <property type="entry name" value="TF_GreA/GreB_CS"/>
</dbReference>
<dbReference type="PANTHER" id="PTHR30437:SF4">
    <property type="entry name" value="TRANSCRIPTION ELONGATION FACTOR GREA"/>
    <property type="match status" value="1"/>
</dbReference>
<feature type="domain" description="Transcription elongation factor GreA/GreB C-terminal" evidence="10">
    <location>
        <begin position="82"/>
        <end position="154"/>
    </location>
</feature>
<dbReference type="InterPro" id="IPR023459">
    <property type="entry name" value="Tscrpt_elong_fac_GreA/B_fam"/>
</dbReference>
<evidence type="ECO:0000256" key="6">
    <source>
        <dbReference type="ARBA" id="ARBA00024916"/>
    </source>
</evidence>
<keyword evidence="5 8" id="KW-0804">Transcription</keyword>
<keyword evidence="3 8" id="KW-0805">Transcription regulation</keyword>
<dbReference type="PANTHER" id="PTHR30437">
    <property type="entry name" value="TRANSCRIPTION ELONGATION FACTOR GREA"/>
    <property type="match status" value="1"/>
</dbReference>
<keyword evidence="8" id="KW-0175">Coiled coil</keyword>
<dbReference type="NCBIfam" id="TIGR01462">
    <property type="entry name" value="greA"/>
    <property type="match status" value="1"/>
</dbReference>
<dbReference type="SUPFAM" id="SSF54534">
    <property type="entry name" value="FKBP-like"/>
    <property type="match status" value="1"/>
</dbReference>
<dbReference type="PROSITE" id="PS00830">
    <property type="entry name" value="GREAB_2"/>
    <property type="match status" value="1"/>
</dbReference>